<evidence type="ECO:0000256" key="1">
    <source>
        <dbReference type="SAM" id="Phobius"/>
    </source>
</evidence>
<dbReference type="GeneID" id="65918102"/>
<dbReference type="EMBL" id="AZCN01000013">
    <property type="protein sequence ID" value="KRK18554.1"/>
    <property type="molecule type" value="Genomic_DNA"/>
</dbReference>
<evidence type="ECO:0000313" key="3">
    <source>
        <dbReference type="Proteomes" id="UP000051181"/>
    </source>
</evidence>
<dbReference type="PATRIC" id="fig|913848.6.peg.418"/>
<keyword evidence="1" id="KW-0812">Transmembrane</keyword>
<dbReference type="InterPro" id="IPR032083">
    <property type="entry name" value="DUF4811"/>
</dbReference>
<feature type="transmembrane region" description="Helical" evidence="1">
    <location>
        <begin position="28"/>
        <end position="46"/>
    </location>
</feature>
<accession>A0A0R1FH43</accession>
<gene>
    <name evidence="2" type="ORF">FD22_GL000413</name>
</gene>
<sequence length="172" mass="19589">MIIVILTLAIFVFSGSMIFMHRGLRRQLVNVFSLLVIVASIGLIIANDNHHFGMEKVSHTQTYTLQSSVATPGVQLLLYHKLGTGNERIYLYRTTHSTKLLKTATHNSQVTVKQNAQRAQLQLRTTRWVYQNKLMTALFGITNENHQLANRHYQFNLSATWHVISTNAAQNK</sequence>
<dbReference type="Pfam" id="PF16069">
    <property type="entry name" value="DUF4811"/>
    <property type="match status" value="1"/>
</dbReference>
<comment type="caution">
    <text evidence="2">The sequence shown here is derived from an EMBL/GenBank/DDBJ whole genome shotgun (WGS) entry which is preliminary data.</text>
</comment>
<reference evidence="2 3" key="1">
    <citation type="journal article" date="2015" name="Genome Announc.">
        <title>Expanding the biotechnology potential of lactobacilli through comparative genomics of 213 strains and associated genera.</title>
        <authorList>
            <person name="Sun Z."/>
            <person name="Harris H.M."/>
            <person name="McCann A."/>
            <person name="Guo C."/>
            <person name="Argimon S."/>
            <person name="Zhang W."/>
            <person name="Yang X."/>
            <person name="Jeffery I.B."/>
            <person name="Cooney J.C."/>
            <person name="Kagawa T.F."/>
            <person name="Liu W."/>
            <person name="Song Y."/>
            <person name="Salvetti E."/>
            <person name="Wrobel A."/>
            <person name="Rasinkangas P."/>
            <person name="Parkhill J."/>
            <person name="Rea M.C."/>
            <person name="O'Sullivan O."/>
            <person name="Ritari J."/>
            <person name="Douillard F.P."/>
            <person name="Paul Ross R."/>
            <person name="Yang R."/>
            <person name="Briner A.E."/>
            <person name="Felis G.E."/>
            <person name="de Vos W.M."/>
            <person name="Barrangou R."/>
            <person name="Klaenhammer T.R."/>
            <person name="Caufield P.W."/>
            <person name="Cui Y."/>
            <person name="Zhang H."/>
            <person name="O'Toole P.W."/>
        </authorList>
    </citation>
    <scope>NUCLEOTIDE SEQUENCE [LARGE SCALE GENOMIC DNA]</scope>
    <source>
        <strain evidence="2 3">DSM 20001</strain>
    </source>
</reference>
<proteinExistence type="predicted"/>
<dbReference type="AlphaFoldDB" id="A0A0R1FH43"/>
<evidence type="ECO:0008006" key="4">
    <source>
        <dbReference type="Google" id="ProtNLM"/>
    </source>
</evidence>
<evidence type="ECO:0000313" key="2">
    <source>
        <dbReference type="EMBL" id="KRK18554.1"/>
    </source>
</evidence>
<dbReference type="Proteomes" id="UP000051181">
    <property type="component" value="Unassembled WGS sequence"/>
</dbReference>
<dbReference type="RefSeq" id="WP_010010856.1">
    <property type="nucleotide sequence ID" value="NZ_AZCN01000013.1"/>
</dbReference>
<protein>
    <recommendedName>
        <fullName evidence="4">DUF4811 domain-containing protein</fullName>
    </recommendedName>
</protein>
<name>A0A0R1FH43_9LACO</name>
<organism evidence="2 3">
    <name type="scientific">Loigolactobacillus coryniformis subsp. coryniformis KCTC 3167 = DSM 20001</name>
    <dbReference type="NCBI Taxonomy" id="913848"/>
    <lineage>
        <taxon>Bacteria</taxon>
        <taxon>Bacillati</taxon>
        <taxon>Bacillota</taxon>
        <taxon>Bacilli</taxon>
        <taxon>Lactobacillales</taxon>
        <taxon>Lactobacillaceae</taxon>
        <taxon>Loigolactobacillus</taxon>
    </lineage>
</organism>
<keyword evidence="1" id="KW-0472">Membrane</keyword>
<keyword evidence="1" id="KW-1133">Transmembrane helix</keyword>